<reference evidence="1" key="1">
    <citation type="submission" date="2021-10" db="EMBL/GenBank/DDBJ databases">
        <authorList>
            <person name="Piombo E."/>
        </authorList>
    </citation>
    <scope>NUCLEOTIDE SEQUENCE</scope>
</reference>
<dbReference type="InterPro" id="IPR036770">
    <property type="entry name" value="Ankyrin_rpt-contain_sf"/>
</dbReference>
<accession>A0A9N9Z2Q9</accession>
<proteinExistence type="predicted"/>
<protein>
    <submittedName>
        <fullName evidence="1">Uncharacterized protein</fullName>
    </submittedName>
</protein>
<dbReference type="Gene3D" id="1.25.40.20">
    <property type="entry name" value="Ankyrin repeat-containing domain"/>
    <property type="match status" value="1"/>
</dbReference>
<name>A0A9N9Z2Q9_9HYPO</name>
<sequence length="121" mass="13593">MDLDMHPRKMDTEYYGSEYSWPLTIAASSTSEGVVHMLNENGAQIDGAKLDRETPFWVQSTGQMGIVPQRINVASAANRHDGNGLIALLYAIHAPIRSLARPLVDKKVDRRLGRRRQNSKY</sequence>
<dbReference type="EMBL" id="CABFOC020000031">
    <property type="protein sequence ID" value="CAH0047834.1"/>
    <property type="molecule type" value="Genomic_DNA"/>
</dbReference>
<gene>
    <name evidence="1" type="ORF">CSOL1703_00013857</name>
</gene>
<keyword evidence="2" id="KW-1185">Reference proteome</keyword>
<dbReference type="Proteomes" id="UP000775872">
    <property type="component" value="Unassembled WGS sequence"/>
</dbReference>
<evidence type="ECO:0000313" key="2">
    <source>
        <dbReference type="Proteomes" id="UP000775872"/>
    </source>
</evidence>
<dbReference type="SUPFAM" id="SSF48403">
    <property type="entry name" value="Ankyrin repeat"/>
    <property type="match status" value="1"/>
</dbReference>
<evidence type="ECO:0000313" key="1">
    <source>
        <dbReference type="EMBL" id="CAH0047834.1"/>
    </source>
</evidence>
<organism evidence="1 2">
    <name type="scientific">Clonostachys solani</name>
    <dbReference type="NCBI Taxonomy" id="160281"/>
    <lineage>
        <taxon>Eukaryota</taxon>
        <taxon>Fungi</taxon>
        <taxon>Dikarya</taxon>
        <taxon>Ascomycota</taxon>
        <taxon>Pezizomycotina</taxon>
        <taxon>Sordariomycetes</taxon>
        <taxon>Hypocreomycetidae</taxon>
        <taxon>Hypocreales</taxon>
        <taxon>Bionectriaceae</taxon>
        <taxon>Clonostachys</taxon>
    </lineage>
</organism>
<dbReference type="AlphaFoldDB" id="A0A9N9Z2Q9"/>
<comment type="caution">
    <text evidence="1">The sequence shown here is derived from an EMBL/GenBank/DDBJ whole genome shotgun (WGS) entry which is preliminary data.</text>
</comment>